<keyword evidence="1" id="KW-0808">Transferase</keyword>
<dbReference type="InterPro" id="IPR037457">
    <property type="entry name" value="M28_QC"/>
</dbReference>
<evidence type="ECO:0000313" key="6">
    <source>
        <dbReference type="Proteomes" id="UP001295740"/>
    </source>
</evidence>
<dbReference type="Gene3D" id="3.40.630.10">
    <property type="entry name" value="Zn peptidases"/>
    <property type="match status" value="1"/>
</dbReference>
<keyword evidence="3" id="KW-0378">Hydrolase</keyword>
<evidence type="ECO:0000256" key="3">
    <source>
        <dbReference type="RuleBase" id="RU361240"/>
    </source>
</evidence>
<dbReference type="GO" id="GO:0006508">
    <property type="term" value="P:proteolysis"/>
    <property type="evidence" value="ECO:0007669"/>
    <property type="project" value="UniProtKB-KW"/>
</dbReference>
<evidence type="ECO:0000313" key="5">
    <source>
        <dbReference type="EMBL" id="CAJ2505066.1"/>
    </source>
</evidence>
<keyword evidence="6" id="KW-1185">Reference proteome</keyword>
<keyword evidence="2" id="KW-0012">Acyltransferase</keyword>
<reference evidence="5" key="1">
    <citation type="submission" date="2023-10" db="EMBL/GenBank/DDBJ databases">
        <authorList>
            <person name="Hackl T."/>
        </authorList>
    </citation>
    <scope>NUCLEOTIDE SEQUENCE</scope>
</reference>
<dbReference type="GO" id="GO:0008233">
    <property type="term" value="F:peptidase activity"/>
    <property type="evidence" value="ECO:0007669"/>
    <property type="project" value="UniProtKB-KW"/>
</dbReference>
<protein>
    <recommendedName>
        <fullName evidence="3">Peptide hydrolase</fullName>
        <ecNumber evidence="3">3.4.-.-</ecNumber>
    </recommendedName>
</protein>
<accession>A0AAI8VIA6</accession>
<dbReference type="InterPro" id="IPR007484">
    <property type="entry name" value="Peptidase_M28"/>
</dbReference>
<dbReference type="CDD" id="cd03880">
    <property type="entry name" value="M28_QC_like"/>
    <property type="match status" value="1"/>
</dbReference>
<name>A0AAI8VIA6_9PEZI</name>
<dbReference type="SUPFAM" id="SSF53187">
    <property type="entry name" value="Zn-dependent exopeptidases"/>
    <property type="match status" value="1"/>
</dbReference>
<evidence type="ECO:0000256" key="2">
    <source>
        <dbReference type="ARBA" id="ARBA00023315"/>
    </source>
</evidence>
<comment type="similarity">
    <text evidence="3">Belongs to the peptidase M28 family.</text>
</comment>
<dbReference type="AlphaFoldDB" id="A0AAI8VIA6"/>
<dbReference type="Pfam" id="PF04389">
    <property type="entry name" value="Peptidase_M28"/>
    <property type="match status" value="1"/>
</dbReference>
<dbReference type="InterPro" id="IPR040234">
    <property type="entry name" value="QC/QCL"/>
</dbReference>
<dbReference type="GO" id="GO:0016603">
    <property type="term" value="F:glutaminyl-peptide cyclotransferase activity"/>
    <property type="evidence" value="ECO:0007669"/>
    <property type="project" value="InterPro"/>
</dbReference>
<organism evidence="5 6">
    <name type="scientific">Anthostomella pinea</name>
    <dbReference type="NCBI Taxonomy" id="933095"/>
    <lineage>
        <taxon>Eukaryota</taxon>
        <taxon>Fungi</taxon>
        <taxon>Dikarya</taxon>
        <taxon>Ascomycota</taxon>
        <taxon>Pezizomycotina</taxon>
        <taxon>Sordariomycetes</taxon>
        <taxon>Xylariomycetidae</taxon>
        <taxon>Xylariales</taxon>
        <taxon>Xylariaceae</taxon>
        <taxon>Anthostomella</taxon>
    </lineage>
</organism>
<dbReference type="EMBL" id="CAUWAG010000007">
    <property type="protein sequence ID" value="CAJ2505066.1"/>
    <property type="molecule type" value="Genomic_DNA"/>
</dbReference>
<sequence length="369" mass="40517">MSLLLMVLLQPLLWLIAPAAAYTALSDFFLQQVPSGGSDFDIDSGKLLAPILIPRVAGTPGQVAAQEHFVNFFRDELPAWSMEWFNSTSTTPATGSRELPFANLVFRREPPWTKPGQSNLLTLVAHYDSKIAPEGFVGATDSAAPCAILMHVARSIDAYLTQMHDEMQALGEGGSVEMDMGVQVLLLDGEEAFVRWTDTDSLYGARALAEEWENTTHPAMSGYANPLDQISMFVLLDLLGSADPVVPSYFATTHWAYAAMATIESRMRALNLLESTPSRGAFLPDKDKSASQFGRGFVEDDHVPFMHRGVPILHLIPTPFPKVWHTMQDDGPHLDLPTVRDWARVVTAFALEWLDMMEVEPEGAAVASG</sequence>
<gene>
    <name evidence="5" type="ORF">KHLLAP_LOCUS5534</name>
</gene>
<dbReference type="EC" id="3.4.-.-" evidence="3"/>
<keyword evidence="3" id="KW-0862">Zinc</keyword>
<dbReference type="PANTHER" id="PTHR12283:SF2">
    <property type="entry name" value="PEPTIDE HYDROLASE"/>
    <property type="match status" value="1"/>
</dbReference>
<comment type="caution">
    <text evidence="5">The sequence shown here is derived from an EMBL/GenBank/DDBJ whole genome shotgun (WGS) entry which is preliminary data.</text>
</comment>
<evidence type="ECO:0000256" key="1">
    <source>
        <dbReference type="ARBA" id="ARBA00022679"/>
    </source>
</evidence>
<dbReference type="GO" id="GO:0008270">
    <property type="term" value="F:zinc ion binding"/>
    <property type="evidence" value="ECO:0007669"/>
    <property type="project" value="TreeGrafter"/>
</dbReference>
<dbReference type="FunFam" id="3.40.630.10:FF:000074">
    <property type="entry name" value="Peptide hydrolase"/>
    <property type="match status" value="1"/>
</dbReference>
<evidence type="ECO:0000259" key="4">
    <source>
        <dbReference type="Pfam" id="PF04389"/>
    </source>
</evidence>
<keyword evidence="3" id="KW-0732">Signal</keyword>
<dbReference type="Proteomes" id="UP001295740">
    <property type="component" value="Unassembled WGS sequence"/>
</dbReference>
<feature type="signal peptide" evidence="3">
    <location>
        <begin position="1"/>
        <end position="21"/>
    </location>
</feature>
<feature type="domain" description="Peptidase M28" evidence="4">
    <location>
        <begin position="115"/>
        <end position="349"/>
    </location>
</feature>
<keyword evidence="3" id="KW-0645">Protease</keyword>
<proteinExistence type="inferred from homology"/>
<keyword evidence="3" id="KW-0479">Metal-binding</keyword>
<dbReference type="PANTHER" id="PTHR12283">
    <property type="entry name" value="GLUTAMINYL-PEPTIDE CYCLOTRANSFERASE"/>
    <property type="match status" value="1"/>
</dbReference>
<feature type="chain" id="PRO_5042317247" description="Peptide hydrolase" evidence="3">
    <location>
        <begin position="22"/>
        <end position="369"/>
    </location>
</feature>